<dbReference type="InterPro" id="IPR025857">
    <property type="entry name" value="MacB_PCD"/>
</dbReference>
<sequence length="842" mass="93609">MFKNYLTVAFRNLLRHRVHSAINIAGLAVGIAFCILTFLYVRHEWSYDTFHKNADSIYRVYRVGKRPDGEKTVNGGTQYPVGPALQAHFPEVRQMVRFERSRATVTGENRSFPESVVFTDPAVFEMFSFPLLRGNPETALKDKSAVVISEEMAQKYFGDQDPIGKRLSIRRGRGGGFPQLQSEAALKGKNWTPVTGEFGKLWGAGNAPPGHQLVQVFGDFYDFTITGVARNTPDNSSIRFDFLLPYENIKDLTGIDINSWSVYPRNSTYVQLSEGVLIPDLETKFSRFIEKFTNRYQLRLQPLIDIHLNPAIPGPEPMSSPQYAYVLSGISLFVLLIACVNFINLAVGRSSTRAREVGIRKVGGASRAQLMRQFWGESVLLTFIALCIGIALAELLLPAFNGLTGKHLALTLYANGPALAFLIGLNLFVGVAAGLYPALILTGFHPVVVLRGRLKVGSPNLLGRGLVVLQFALSIFFIVSALLMNGQVRFLKGQDLGFHREQIVVIPNKGLIEPERKRLFAFFKNELARHDEIAGVTGATHLFNQVKKSKFQQQDGKMRDISSLGVDYDYLDMFGLELKEGRNFSRDQISDATKATIVNETLVKAFEWDSALGKTYRGHPGTYGVIAMGANFVMNPKIIGVVKDFHVESLHHEIVPLALYLEPAPEYLFIKIRPNRIPSALALLKDTWRQAAPSLPLDFFFLDEYVDRQYRAEERWGQIIGYASVFAVFIACLGAFGLTALAVARRTKEIGIRKVLGASVPSLLALLSGEFVVLVTVANLVAWPAAYYAMNRWLQDFAYRIPLGVGPFILGGVLTLVVSLLTVNIQAMKAARANPVEALRYE</sequence>
<feature type="transmembrane region" description="Helical" evidence="6">
    <location>
        <begin position="801"/>
        <end position="823"/>
    </location>
</feature>
<evidence type="ECO:0000313" key="10">
    <source>
        <dbReference type="Proteomes" id="UP000178606"/>
    </source>
</evidence>
<evidence type="ECO:0000256" key="1">
    <source>
        <dbReference type="ARBA" id="ARBA00004651"/>
    </source>
</evidence>
<name>A0A1F6D3U9_HANXR</name>
<accession>A0A1F6D3U9</accession>
<keyword evidence="5 6" id="KW-0472">Membrane</keyword>
<keyword evidence="4 6" id="KW-1133">Transmembrane helix</keyword>
<dbReference type="GO" id="GO:0022857">
    <property type="term" value="F:transmembrane transporter activity"/>
    <property type="evidence" value="ECO:0007669"/>
    <property type="project" value="TreeGrafter"/>
</dbReference>
<evidence type="ECO:0008006" key="11">
    <source>
        <dbReference type="Google" id="ProtNLM"/>
    </source>
</evidence>
<dbReference type="AlphaFoldDB" id="A0A1F6D3U9"/>
<feature type="transmembrane region" description="Helical" evidence="6">
    <location>
        <begin position="719"/>
        <end position="743"/>
    </location>
</feature>
<evidence type="ECO:0000256" key="6">
    <source>
        <dbReference type="SAM" id="Phobius"/>
    </source>
</evidence>
<feature type="transmembrane region" description="Helical" evidence="6">
    <location>
        <begin position="379"/>
        <end position="400"/>
    </location>
</feature>
<comment type="caution">
    <text evidence="9">The sequence shown here is derived from an EMBL/GenBank/DDBJ whole genome shotgun (WGS) entry which is preliminary data.</text>
</comment>
<feature type="transmembrane region" description="Helical" evidence="6">
    <location>
        <begin position="461"/>
        <end position="484"/>
    </location>
</feature>
<evidence type="ECO:0000259" key="8">
    <source>
        <dbReference type="Pfam" id="PF12704"/>
    </source>
</evidence>
<evidence type="ECO:0000313" key="9">
    <source>
        <dbReference type="EMBL" id="OGG56037.1"/>
    </source>
</evidence>
<organism evidence="9 10">
    <name type="scientific">Handelsmanbacteria sp. (strain RIFCSPLOWO2_12_FULL_64_10)</name>
    <dbReference type="NCBI Taxonomy" id="1817868"/>
    <lineage>
        <taxon>Bacteria</taxon>
        <taxon>Candidatus Handelsmaniibacteriota</taxon>
    </lineage>
</organism>
<dbReference type="PANTHER" id="PTHR30572:SF18">
    <property type="entry name" value="ABC-TYPE MACROLIDE FAMILY EXPORT SYSTEM PERMEASE COMPONENT 2"/>
    <property type="match status" value="1"/>
</dbReference>
<feature type="transmembrane region" description="Helical" evidence="6">
    <location>
        <begin position="21"/>
        <end position="41"/>
    </location>
</feature>
<gene>
    <name evidence="9" type="ORF">A3F84_16080</name>
</gene>
<proteinExistence type="predicted"/>
<dbReference type="Pfam" id="PF02687">
    <property type="entry name" value="FtsX"/>
    <property type="match status" value="2"/>
</dbReference>
<feature type="domain" description="ABC3 transporter permease C-terminal" evidence="7">
    <location>
        <begin position="723"/>
        <end position="835"/>
    </location>
</feature>
<dbReference type="Proteomes" id="UP000178606">
    <property type="component" value="Unassembled WGS sequence"/>
</dbReference>
<keyword evidence="2" id="KW-1003">Cell membrane</keyword>
<evidence type="ECO:0000259" key="7">
    <source>
        <dbReference type="Pfam" id="PF02687"/>
    </source>
</evidence>
<dbReference type="InterPro" id="IPR050250">
    <property type="entry name" value="Macrolide_Exporter_MacB"/>
</dbReference>
<dbReference type="InterPro" id="IPR003838">
    <property type="entry name" value="ABC3_permease_C"/>
</dbReference>
<feature type="transmembrane region" description="Helical" evidence="6">
    <location>
        <begin position="323"/>
        <end position="347"/>
    </location>
</feature>
<evidence type="ECO:0000256" key="2">
    <source>
        <dbReference type="ARBA" id="ARBA00022475"/>
    </source>
</evidence>
<feature type="domain" description="ABC3 transporter permease C-terminal" evidence="7">
    <location>
        <begin position="330"/>
        <end position="443"/>
    </location>
</feature>
<evidence type="ECO:0000256" key="5">
    <source>
        <dbReference type="ARBA" id="ARBA00023136"/>
    </source>
</evidence>
<feature type="domain" description="MacB-like periplasmic core" evidence="8">
    <location>
        <begin position="484"/>
        <end position="645"/>
    </location>
</feature>
<feature type="domain" description="MacB-like periplasmic core" evidence="8">
    <location>
        <begin position="20"/>
        <end position="284"/>
    </location>
</feature>
<protein>
    <recommendedName>
        <fullName evidence="11">ABC3 transporter permease protein domain-containing protein</fullName>
    </recommendedName>
</protein>
<dbReference type="EMBL" id="MFKF01000052">
    <property type="protein sequence ID" value="OGG56037.1"/>
    <property type="molecule type" value="Genomic_DNA"/>
</dbReference>
<dbReference type="Pfam" id="PF12704">
    <property type="entry name" value="MacB_PCD"/>
    <property type="match status" value="2"/>
</dbReference>
<keyword evidence="3 6" id="KW-0812">Transmembrane</keyword>
<feature type="transmembrane region" description="Helical" evidence="6">
    <location>
        <begin position="420"/>
        <end position="449"/>
    </location>
</feature>
<feature type="transmembrane region" description="Helical" evidence="6">
    <location>
        <begin position="755"/>
        <end position="781"/>
    </location>
</feature>
<evidence type="ECO:0000256" key="4">
    <source>
        <dbReference type="ARBA" id="ARBA00022989"/>
    </source>
</evidence>
<dbReference type="GO" id="GO:0005886">
    <property type="term" value="C:plasma membrane"/>
    <property type="evidence" value="ECO:0007669"/>
    <property type="project" value="UniProtKB-SubCell"/>
</dbReference>
<reference evidence="9 10" key="1">
    <citation type="journal article" date="2016" name="Nat. Commun.">
        <title>Thousands of microbial genomes shed light on interconnected biogeochemical processes in an aquifer system.</title>
        <authorList>
            <person name="Anantharaman K."/>
            <person name="Brown C.T."/>
            <person name="Hug L.A."/>
            <person name="Sharon I."/>
            <person name="Castelle C.J."/>
            <person name="Probst A.J."/>
            <person name="Thomas B.C."/>
            <person name="Singh A."/>
            <person name="Wilkins M.J."/>
            <person name="Karaoz U."/>
            <person name="Brodie E.L."/>
            <person name="Williams K.H."/>
            <person name="Hubbard S.S."/>
            <person name="Banfield J.F."/>
        </authorList>
    </citation>
    <scope>NUCLEOTIDE SEQUENCE [LARGE SCALE GENOMIC DNA]</scope>
    <source>
        <strain evidence="10">RIFCSPLOWO2_12_FULL_64_10</strain>
    </source>
</reference>
<comment type="subcellular location">
    <subcellularLocation>
        <location evidence="1">Cell membrane</location>
        <topology evidence="1">Multi-pass membrane protein</topology>
    </subcellularLocation>
</comment>
<dbReference type="PANTHER" id="PTHR30572">
    <property type="entry name" value="MEMBRANE COMPONENT OF TRANSPORTER-RELATED"/>
    <property type="match status" value="1"/>
</dbReference>
<evidence type="ECO:0000256" key="3">
    <source>
        <dbReference type="ARBA" id="ARBA00022692"/>
    </source>
</evidence>